<dbReference type="NCBIfam" id="NF047509">
    <property type="entry name" value="Rv3131_FMN_oxido"/>
    <property type="match status" value="1"/>
</dbReference>
<reference evidence="1 3" key="1">
    <citation type="journal article" date="2017" name="Lancet Infect. Dis.">
        <title>Global outbreak of severe Mycobacterium chimaera disease after cardiac surgery: a molecular epidemiological study.</title>
        <authorList>
            <person name="van Ingen J."/>
            <person name="Kohl T."/>
            <person name="Kranzer K."/>
            <person name="Hasse B."/>
            <person name="Keller P."/>
            <person name="Szafranska A."/>
            <person name="Hillemann D."/>
            <person name="Chand M."/>
            <person name="Schreiber P."/>
            <person name="Sommerstein R."/>
            <person name="Berger C."/>
            <person name="Genoni M."/>
            <person name="Ruegg C."/>
            <person name="Troillet N."/>
            <person name="Widmer A.F."/>
            <person name="Becker S.L."/>
            <person name="Herrmann M."/>
            <person name="Eckmanns T."/>
            <person name="Haller S."/>
            <person name="Hoeller C."/>
            <person name="Debast S.B."/>
            <person name="Wolfhagen M.J."/>
            <person name="Hopman J."/>
            <person name="Kluytmans J."/>
            <person name="Langelaar M."/>
            <person name="Notermans D.W."/>
            <person name="ten Oever J."/>
            <person name="van den Barselaar P."/>
            <person name="Vonk A.B.A."/>
            <person name="Vos M.C."/>
            <person name="Ahmed N."/>
            <person name="Brown T."/>
            <person name="Crook D."/>
            <person name="Lamagni T."/>
            <person name="Phin N."/>
            <person name="Smith E.G."/>
            <person name="Zambon M."/>
            <person name="Serr A."/>
            <person name="Goetting T."/>
            <person name="Ebner W."/>
            <person name="Thuermer A."/>
            <person name="Utpatel C."/>
            <person name="Sproer C."/>
            <person name="Bunk B."/>
            <person name="Nubel U."/>
            <person name="Bloemberg G."/>
            <person name="Bottger E."/>
            <person name="Niemann S."/>
            <person name="Wagner D."/>
            <person name="Sax H."/>
        </authorList>
    </citation>
    <scope>NUCLEOTIDE SEQUENCE [LARGE SCALE GENOMIC DNA]</scope>
    <source>
        <strain evidence="1 3">ZUERICH-2</strain>
    </source>
</reference>
<accession>A0A7U5RX88</accession>
<reference evidence="2" key="4">
    <citation type="submission" date="2023-06" db="EMBL/GenBank/DDBJ databases">
        <authorList>
            <person name="Spilker T."/>
        </authorList>
    </citation>
    <scope>NUCLEOTIDE SEQUENCE</scope>
    <source>
        <strain evidence="2">FLAC1071</strain>
    </source>
</reference>
<organism evidence="1 3">
    <name type="scientific">Mycobacterium intracellulare subsp. chimaera</name>
    <dbReference type="NCBI Taxonomy" id="222805"/>
    <lineage>
        <taxon>Bacteria</taxon>
        <taxon>Bacillati</taxon>
        <taxon>Actinomycetota</taxon>
        <taxon>Actinomycetes</taxon>
        <taxon>Mycobacteriales</taxon>
        <taxon>Mycobacteriaceae</taxon>
        <taxon>Mycobacterium</taxon>
        <taxon>Mycobacterium avium complex (MAC)</taxon>
    </lineage>
</organism>
<evidence type="ECO:0000313" key="1">
    <source>
        <dbReference type="EMBL" id="ASL16796.1"/>
    </source>
</evidence>
<dbReference type="PANTHER" id="PTHR23026">
    <property type="entry name" value="NADPH NITROREDUCTASE"/>
    <property type="match status" value="1"/>
</dbReference>
<keyword evidence="4" id="KW-1185">Reference proteome</keyword>
<dbReference type="EMBL" id="CP015267">
    <property type="protein sequence ID" value="ASL16796.1"/>
    <property type="molecule type" value="Genomic_DNA"/>
</dbReference>
<dbReference type="Proteomes" id="UP000198286">
    <property type="component" value="Chromosome"/>
</dbReference>
<gene>
    <name evidence="1" type="ORF">MYCOZU2_04430</name>
    <name evidence="2" type="ORF">QRB35_06720</name>
</gene>
<protein>
    <submittedName>
        <fullName evidence="1 2">NAD(P)H nitroreductase</fullName>
    </submittedName>
</protein>
<dbReference type="GO" id="GO:0016491">
    <property type="term" value="F:oxidoreductase activity"/>
    <property type="evidence" value="ECO:0007669"/>
    <property type="project" value="InterPro"/>
</dbReference>
<proteinExistence type="predicted"/>
<evidence type="ECO:0000313" key="3">
    <source>
        <dbReference type="Proteomes" id="UP000198286"/>
    </source>
</evidence>
<sequence>MYPYFPDAVTIRTALTLAGRAPSIHNTQPWRWRVGGADLEFYCEPNRQLENTDPDGRDLMISCGAALHHCVVALAALGWKAKVHRLPDPDDAGYLAAVEVMPHSPDQVDIALAAAIPRRRTDRRAYSWWPVAPGDIALMAARAARSGVMLRQVDAVDRMKDIVAQSVWAHITNHDYLVELTRWSGRYGSVAGVPARNTPPSDRSAPIPGRLFAEPMLAPSGASPAEDGAAILALGTEGDDRLSRLRAGEATSMVALTATALGLACCPITEPLEVRETREAVRADVFDGGGYPQMLLRVGWPPINADPLPSTPRRDVSEIVEWAGLLEQRG</sequence>
<dbReference type="InterPro" id="IPR000415">
    <property type="entry name" value="Nitroreductase-like"/>
</dbReference>
<dbReference type="PANTHER" id="PTHR23026:SF123">
    <property type="entry name" value="NAD(P)H NITROREDUCTASE RV3131-RELATED"/>
    <property type="match status" value="1"/>
</dbReference>
<reference evidence="2 4" key="2">
    <citation type="submission" date="2023-06" db="EMBL/GenBank/DDBJ databases">
        <title>Itaconate inhibition of nontuberculous mycobacteria.</title>
        <authorList>
            <person name="Breen P."/>
            <person name="Zimbric M."/>
            <person name="Caverly L."/>
        </authorList>
    </citation>
    <scope>NUCLEOTIDE SEQUENCE [LARGE SCALE GENOMIC DNA]</scope>
    <source>
        <strain evidence="2 4">FLAC1071</strain>
    </source>
</reference>
<dbReference type="EMBL" id="JASZZX010000003">
    <property type="protein sequence ID" value="MDM3925716.1"/>
    <property type="molecule type" value="Genomic_DNA"/>
</dbReference>
<evidence type="ECO:0000313" key="2">
    <source>
        <dbReference type="EMBL" id="MDM3925716.1"/>
    </source>
</evidence>
<dbReference type="Gene3D" id="3.40.109.10">
    <property type="entry name" value="NADH Oxidase"/>
    <property type="match status" value="1"/>
</dbReference>
<dbReference type="SUPFAM" id="SSF55469">
    <property type="entry name" value="FMN-dependent nitroreductase-like"/>
    <property type="match status" value="1"/>
</dbReference>
<name>A0A7U5RX88_MYCIT</name>
<dbReference type="InterPro" id="IPR050627">
    <property type="entry name" value="Nitroreductase/BluB"/>
</dbReference>
<reference evidence="4" key="3">
    <citation type="submission" date="2023-06" db="EMBL/GenBank/DDBJ databases">
        <title>Itaconate inhibition of nontuberculous mycobacteria.</title>
        <authorList>
            <person name="Spilker T."/>
        </authorList>
    </citation>
    <scope>NUCLEOTIDE SEQUENCE [LARGE SCALE GENOMIC DNA]</scope>
    <source>
        <strain evidence="4">FLAC1071</strain>
    </source>
</reference>
<evidence type="ECO:0000313" key="4">
    <source>
        <dbReference type="Proteomes" id="UP001529272"/>
    </source>
</evidence>
<dbReference type="RefSeq" id="WP_014712152.1">
    <property type="nucleotide sequence ID" value="NZ_CAAHFK010000028.1"/>
</dbReference>
<dbReference type="AlphaFoldDB" id="A0A7U5RX88"/>
<dbReference type="Proteomes" id="UP001529272">
    <property type="component" value="Unassembled WGS sequence"/>
</dbReference>